<feature type="region of interest" description="Disordered" evidence="12">
    <location>
        <begin position="1"/>
        <end position="208"/>
    </location>
</feature>
<dbReference type="GO" id="GO:0000981">
    <property type="term" value="F:DNA-binding transcription factor activity, RNA polymerase II-specific"/>
    <property type="evidence" value="ECO:0007669"/>
    <property type="project" value="TreeGrafter"/>
</dbReference>
<dbReference type="Proteomes" id="UP001479290">
    <property type="component" value="Unassembled WGS sequence"/>
</dbReference>
<feature type="domain" description="C2H2-type" evidence="13">
    <location>
        <begin position="445"/>
        <end position="477"/>
    </location>
</feature>
<accession>A0AAW1ZM95</accession>
<feature type="region of interest" description="Disordered" evidence="12">
    <location>
        <begin position="840"/>
        <end position="949"/>
    </location>
</feature>
<evidence type="ECO:0000256" key="7">
    <source>
        <dbReference type="ARBA" id="ARBA00023015"/>
    </source>
</evidence>
<feature type="compositionally biased region" description="Basic and acidic residues" evidence="12">
    <location>
        <begin position="188"/>
        <end position="202"/>
    </location>
</feature>
<name>A0AAW1ZM95_CULAL</name>
<keyword evidence="5 11" id="KW-0863">Zinc-finger</keyword>
<proteinExistence type="inferred from homology"/>
<keyword evidence="4" id="KW-0677">Repeat</keyword>
<feature type="domain" description="C2H2-type" evidence="13">
    <location>
        <begin position="641"/>
        <end position="668"/>
    </location>
</feature>
<dbReference type="InterPro" id="IPR013087">
    <property type="entry name" value="Znf_C2H2_type"/>
</dbReference>
<dbReference type="PANTHER" id="PTHR24384:SF189">
    <property type="entry name" value="C2H2-TYPE DOMAIN-CONTAINING PROTEIN-RELATED"/>
    <property type="match status" value="1"/>
</dbReference>
<feature type="domain" description="C2H2-type" evidence="13">
    <location>
        <begin position="280"/>
        <end position="307"/>
    </location>
</feature>
<feature type="compositionally biased region" description="Basic and acidic residues" evidence="12">
    <location>
        <begin position="149"/>
        <end position="158"/>
    </location>
</feature>
<evidence type="ECO:0000256" key="8">
    <source>
        <dbReference type="ARBA" id="ARBA00023125"/>
    </source>
</evidence>
<feature type="compositionally biased region" description="Polar residues" evidence="12">
    <location>
        <begin position="887"/>
        <end position="903"/>
    </location>
</feature>
<dbReference type="Gene3D" id="3.30.160.60">
    <property type="entry name" value="Classic Zinc Finger"/>
    <property type="match status" value="10"/>
</dbReference>
<feature type="domain" description="C2H2-type" evidence="13">
    <location>
        <begin position="486"/>
        <end position="513"/>
    </location>
</feature>
<dbReference type="PROSITE" id="PS50157">
    <property type="entry name" value="ZINC_FINGER_C2H2_2"/>
    <property type="match status" value="12"/>
</dbReference>
<feature type="compositionally biased region" description="Polar residues" evidence="12">
    <location>
        <begin position="849"/>
        <end position="868"/>
    </location>
</feature>
<keyword evidence="8" id="KW-0238">DNA-binding</keyword>
<feature type="region of interest" description="Disordered" evidence="12">
    <location>
        <begin position="223"/>
        <end position="273"/>
    </location>
</feature>
<feature type="compositionally biased region" description="Polar residues" evidence="12">
    <location>
        <begin position="932"/>
        <end position="948"/>
    </location>
</feature>
<feature type="region of interest" description="Disordered" evidence="12">
    <location>
        <begin position="325"/>
        <end position="387"/>
    </location>
</feature>
<evidence type="ECO:0000313" key="15">
    <source>
        <dbReference type="Proteomes" id="UP001479290"/>
    </source>
</evidence>
<evidence type="ECO:0000256" key="9">
    <source>
        <dbReference type="ARBA" id="ARBA00023163"/>
    </source>
</evidence>
<feature type="compositionally biased region" description="Polar residues" evidence="12">
    <location>
        <begin position="910"/>
        <end position="922"/>
    </location>
</feature>
<feature type="compositionally biased region" description="Polar residues" evidence="12">
    <location>
        <begin position="73"/>
        <end position="84"/>
    </location>
</feature>
<evidence type="ECO:0000313" key="14">
    <source>
        <dbReference type="EMBL" id="KAK9961195.1"/>
    </source>
</evidence>
<feature type="compositionally biased region" description="Basic and acidic residues" evidence="12">
    <location>
        <begin position="1"/>
        <end position="12"/>
    </location>
</feature>
<dbReference type="SUPFAM" id="SSF57667">
    <property type="entry name" value="beta-beta-alpha zinc fingers"/>
    <property type="match status" value="7"/>
</dbReference>
<dbReference type="InterPro" id="IPR050752">
    <property type="entry name" value="C2H2-ZF_domain"/>
</dbReference>
<dbReference type="FunFam" id="3.30.160.60:FF:001442">
    <property type="entry name" value="zinc finger protein 696"/>
    <property type="match status" value="1"/>
</dbReference>
<feature type="domain" description="C2H2-type" evidence="13">
    <location>
        <begin position="798"/>
        <end position="825"/>
    </location>
</feature>
<dbReference type="PROSITE" id="PS00028">
    <property type="entry name" value="ZINC_FINGER_C2H2_1"/>
    <property type="match status" value="12"/>
</dbReference>
<feature type="compositionally biased region" description="Low complexity" evidence="12">
    <location>
        <begin position="245"/>
        <end position="255"/>
    </location>
</feature>
<evidence type="ECO:0000256" key="4">
    <source>
        <dbReference type="ARBA" id="ARBA00022737"/>
    </source>
</evidence>
<organism evidence="14 15">
    <name type="scientific">Culter alburnus</name>
    <name type="common">Topmouth culter</name>
    <dbReference type="NCBI Taxonomy" id="194366"/>
    <lineage>
        <taxon>Eukaryota</taxon>
        <taxon>Metazoa</taxon>
        <taxon>Chordata</taxon>
        <taxon>Craniata</taxon>
        <taxon>Vertebrata</taxon>
        <taxon>Euteleostomi</taxon>
        <taxon>Actinopterygii</taxon>
        <taxon>Neopterygii</taxon>
        <taxon>Teleostei</taxon>
        <taxon>Ostariophysi</taxon>
        <taxon>Cypriniformes</taxon>
        <taxon>Xenocyprididae</taxon>
        <taxon>Xenocypridinae</taxon>
        <taxon>Culter</taxon>
    </lineage>
</organism>
<evidence type="ECO:0000256" key="10">
    <source>
        <dbReference type="ARBA" id="ARBA00023242"/>
    </source>
</evidence>
<dbReference type="InterPro" id="IPR036236">
    <property type="entry name" value="Znf_C2H2_sf"/>
</dbReference>
<dbReference type="PANTHER" id="PTHR24384">
    <property type="entry name" value="FINGER PUTATIVE TRANSCRIPTION FACTOR FAMILY-RELATED"/>
    <property type="match status" value="1"/>
</dbReference>
<feature type="compositionally biased region" description="Polar residues" evidence="12">
    <location>
        <begin position="235"/>
        <end position="244"/>
    </location>
</feature>
<evidence type="ECO:0000256" key="1">
    <source>
        <dbReference type="ARBA" id="ARBA00004123"/>
    </source>
</evidence>
<keyword evidence="3" id="KW-0479">Metal-binding</keyword>
<feature type="domain" description="C2H2-type" evidence="13">
    <location>
        <begin position="308"/>
        <end position="335"/>
    </location>
</feature>
<dbReference type="GO" id="GO:0000978">
    <property type="term" value="F:RNA polymerase II cis-regulatory region sequence-specific DNA binding"/>
    <property type="evidence" value="ECO:0007669"/>
    <property type="project" value="TreeGrafter"/>
</dbReference>
<reference evidence="14 15" key="1">
    <citation type="submission" date="2024-05" db="EMBL/GenBank/DDBJ databases">
        <title>A high-quality chromosomal-level genome assembly of Topmouth culter (Culter alburnus).</title>
        <authorList>
            <person name="Zhao H."/>
        </authorList>
    </citation>
    <scope>NUCLEOTIDE SEQUENCE [LARGE SCALE GENOMIC DNA]</scope>
    <source>
        <strain evidence="14">CATC2023</strain>
        <tissue evidence="14">Muscle</tissue>
    </source>
</reference>
<feature type="domain" description="C2H2-type" evidence="13">
    <location>
        <begin position="417"/>
        <end position="444"/>
    </location>
</feature>
<feature type="compositionally biased region" description="Basic and acidic residues" evidence="12">
    <location>
        <begin position="63"/>
        <end position="72"/>
    </location>
</feature>
<dbReference type="AlphaFoldDB" id="A0AAW1ZM95"/>
<dbReference type="SMART" id="SM00355">
    <property type="entry name" value="ZnF_C2H2"/>
    <property type="match status" value="14"/>
</dbReference>
<feature type="compositionally biased region" description="Basic and acidic residues" evidence="12">
    <location>
        <begin position="86"/>
        <end position="104"/>
    </location>
</feature>
<evidence type="ECO:0000256" key="6">
    <source>
        <dbReference type="ARBA" id="ARBA00022833"/>
    </source>
</evidence>
<feature type="domain" description="C2H2-type" evidence="13">
    <location>
        <begin position="755"/>
        <end position="782"/>
    </location>
</feature>
<feature type="domain" description="C2H2-type" evidence="13">
    <location>
        <begin position="698"/>
        <end position="725"/>
    </location>
</feature>
<feature type="domain" description="C2H2-type" evidence="13">
    <location>
        <begin position="389"/>
        <end position="416"/>
    </location>
</feature>
<keyword evidence="7" id="KW-0805">Transcription regulation</keyword>
<gene>
    <name evidence="14" type="ORF">ABG768_008999</name>
</gene>
<sequence>MLKGEDKKKGTNTDEDETNDQSVKRGMGELISKGLALSSQNRRVEEPSPAGANVLPESLPVNADEKESEKTDVNTFPQQLNSDFTPVKEADMDAQKCLEDRDQPESNSDCLSSTTDNEPKSLPLNAELNKPQIDTQMSVQTDEISSSQSERESDKNEAHCSNVQTSEKAVCDTSCPVISDSQCEEDSDKQIHEGSADAKNSDAENQEALPSDALNQTAVTLDDACEDNSPDKTQESNSEQNNQTPSPEASAEASSMEITESKRGFPSFSRGRPRKEKRVIKCEYCGRPFNHASAYIIHLRVHTGEKPFTCQDCGKAFAQLSNLRSHSKVHKSKSRKHAHRHHDRNRATTEKNADMNQVSVISKVESDARSNQITPRRRRGRGRGKGKPQTCPICGKVFCYKSVLKIHLRIHSGEKPYSCKVCGKSFTQACTARVHERVHWSIRPFFCSKCGKGFSQIGPLKVHTCDGKRNPHATLKEMELEGVISFRCHLCKSCFGTRDEYDLHLQGHTDTQRYSCDCCKQTFSLLSELHTHSKHCVSIRQTKTKSSGYNSPHRLQPQNSLRRRPAQKMRSASPVKSPEKDFSLPRKFKRCSSLLACPPQVVATSVYDSQNNQHSVNQPIKCSYFVSRLNSTHQKADPRKYFCPQCGRVFQHVGRLRAHMLTHSRARSFTCVDCNKMFKNWNKFWIHQRLHRQKRGRFFCPKCGQGFRFVGLYKKHLQKHPELNAHVCPFCPHTFSNAQKLRNHQQEWHRSTMPFICDICGKGFASAILLKRHGVVHCTNDPMETHYTIDPQSAVHPYECGTCSASFENLDLLFHHQLCHKSVEKEPIAMKGQLLITREKHQSHHLQRQSHNYSLSDNQRQEKFSSNGAEMPHSLSHVGPSSLHPLQKQQQKPNTEAPSTTRTLAYLSSDPHSIPNSQNNERQMVKKHTKDSFSTMKELNGSSRSPSVLKTEDTASDLVCTECNACFSNLQELHGHYLEHARGEI</sequence>
<comment type="similarity">
    <text evidence="2">Belongs to the krueppel C2H2-type zinc-finger protein family.</text>
</comment>
<evidence type="ECO:0000259" key="13">
    <source>
        <dbReference type="PROSITE" id="PS50157"/>
    </source>
</evidence>
<evidence type="ECO:0000256" key="2">
    <source>
        <dbReference type="ARBA" id="ARBA00006991"/>
    </source>
</evidence>
<comment type="caution">
    <text evidence="14">The sequence shown here is derived from an EMBL/GenBank/DDBJ whole genome shotgun (WGS) entry which is preliminary data.</text>
</comment>
<feature type="compositionally biased region" description="Basic residues" evidence="12">
    <location>
        <begin position="325"/>
        <end position="344"/>
    </location>
</feature>
<keyword evidence="6" id="KW-0862">Zinc</keyword>
<dbReference type="Pfam" id="PF00096">
    <property type="entry name" value="zf-C2H2"/>
    <property type="match status" value="8"/>
</dbReference>
<comment type="subcellular location">
    <subcellularLocation>
        <location evidence="1">Nucleus</location>
    </subcellularLocation>
</comment>
<dbReference type="EMBL" id="JAWDJR010000016">
    <property type="protein sequence ID" value="KAK9961195.1"/>
    <property type="molecule type" value="Genomic_DNA"/>
</dbReference>
<protein>
    <recommendedName>
        <fullName evidence="13">C2H2-type domain-containing protein</fullName>
    </recommendedName>
</protein>
<keyword evidence="15" id="KW-1185">Reference proteome</keyword>
<feature type="domain" description="C2H2-type" evidence="13">
    <location>
        <begin position="726"/>
        <end position="754"/>
    </location>
</feature>
<evidence type="ECO:0000256" key="3">
    <source>
        <dbReference type="ARBA" id="ARBA00022723"/>
    </source>
</evidence>
<evidence type="ECO:0000256" key="5">
    <source>
        <dbReference type="ARBA" id="ARBA00022771"/>
    </source>
</evidence>
<feature type="compositionally biased region" description="Polar residues" evidence="12">
    <location>
        <begin position="132"/>
        <end position="148"/>
    </location>
</feature>
<dbReference type="FunFam" id="3.30.160.60:FF:000358">
    <property type="entry name" value="zinc finger protein 24"/>
    <property type="match status" value="1"/>
</dbReference>
<dbReference type="GO" id="GO:0005634">
    <property type="term" value="C:nucleus"/>
    <property type="evidence" value="ECO:0007669"/>
    <property type="project" value="UniProtKB-SubCell"/>
</dbReference>
<keyword evidence="9" id="KW-0804">Transcription</keyword>
<dbReference type="FunFam" id="3.30.160.60:FF:000060">
    <property type="entry name" value="zinc finger protein 436"/>
    <property type="match status" value="1"/>
</dbReference>
<feature type="compositionally biased region" description="Basic residues" evidence="12">
    <location>
        <begin position="375"/>
        <end position="386"/>
    </location>
</feature>
<feature type="region of interest" description="Disordered" evidence="12">
    <location>
        <begin position="543"/>
        <end position="581"/>
    </location>
</feature>
<keyword evidence="10" id="KW-0539">Nucleus</keyword>
<dbReference type="GO" id="GO:0008270">
    <property type="term" value="F:zinc ion binding"/>
    <property type="evidence" value="ECO:0007669"/>
    <property type="project" value="UniProtKB-KW"/>
</dbReference>
<evidence type="ECO:0000256" key="12">
    <source>
        <dbReference type="SAM" id="MobiDB-lite"/>
    </source>
</evidence>
<feature type="domain" description="C2H2-type" evidence="13">
    <location>
        <begin position="669"/>
        <end position="696"/>
    </location>
</feature>
<evidence type="ECO:0000256" key="11">
    <source>
        <dbReference type="PROSITE-ProRule" id="PRU00042"/>
    </source>
</evidence>
<feature type="compositionally biased region" description="Polar residues" evidence="12">
    <location>
        <begin position="105"/>
        <end position="116"/>
    </location>
</feature>